<dbReference type="Proteomes" id="UP001227230">
    <property type="component" value="Chromosome 19"/>
</dbReference>
<name>A0ABY9DY74_VITVI</name>
<evidence type="ECO:0000259" key="1">
    <source>
        <dbReference type="Pfam" id="PF07727"/>
    </source>
</evidence>
<evidence type="ECO:0000313" key="2">
    <source>
        <dbReference type="EMBL" id="WKA12698.1"/>
    </source>
</evidence>
<organism evidence="2 3">
    <name type="scientific">Vitis vinifera</name>
    <name type="common">Grape</name>
    <dbReference type="NCBI Taxonomy" id="29760"/>
    <lineage>
        <taxon>Eukaryota</taxon>
        <taxon>Viridiplantae</taxon>
        <taxon>Streptophyta</taxon>
        <taxon>Embryophyta</taxon>
        <taxon>Tracheophyta</taxon>
        <taxon>Spermatophyta</taxon>
        <taxon>Magnoliopsida</taxon>
        <taxon>eudicotyledons</taxon>
        <taxon>Gunneridae</taxon>
        <taxon>Pentapetalae</taxon>
        <taxon>rosids</taxon>
        <taxon>Vitales</taxon>
        <taxon>Vitaceae</taxon>
        <taxon>Viteae</taxon>
        <taxon>Vitis</taxon>
    </lineage>
</organism>
<keyword evidence="3" id="KW-1185">Reference proteome</keyword>
<reference evidence="2 3" key="1">
    <citation type="journal article" date="2023" name="Hortic Res">
        <title>The complete reference genome for grapevine (Vitis vinifera L.) genetics and breeding.</title>
        <authorList>
            <person name="Shi X."/>
            <person name="Cao S."/>
            <person name="Wang X."/>
            <person name="Huang S."/>
            <person name="Wang Y."/>
            <person name="Liu Z."/>
            <person name="Liu W."/>
            <person name="Leng X."/>
            <person name="Peng Y."/>
            <person name="Wang N."/>
            <person name="Wang Y."/>
            <person name="Ma Z."/>
            <person name="Xu X."/>
            <person name="Zhang F."/>
            <person name="Xue H."/>
            <person name="Zhong H."/>
            <person name="Wang Y."/>
            <person name="Zhang K."/>
            <person name="Velt A."/>
            <person name="Avia K."/>
            <person name="Holtgrawe D."/>
            <person name="Grimplet J."/>
            <person name="Matus J.T."/>
            <person name="Ware D."/>
            <person name="Wu X."/>
            <person name="Wang H."/>
            <person name="Liu C."/>
            <person name="Fang Y."/>
            <person name="Rustenholz C."/>
            <person name="Cheng Z."/>
            <person name="Xiao H."/>
            <person name="Zhou Y."/>
        </authorList>
    </citation>
    <scope>NUCLEOTIDE SEQUENCE [LARGE SCALE GENOMIC DNA]</scope>
    <source>
        <strain evidence="3">cv. Pinot noir / PN40024</strain>
        <tissue evidence="2">Leaf</tissue>
    </source>
</reference>
<proteinExistence type="predicted"/>
<dbReference type="Pfam" id="PF07727">
    <property type="entry name" value="RVT_2"/>
    <property type="match status" value="1"/>
</dbReference>
<dbReference type="InterPro" id="IPR013103">
    <property type="entry name" value="RVT_2"/>
</dbReference>
<accession>A0ABY9DY74</accession>
<gene>
    <name evidence="2" type="ORF">VitviT2T_030060</name>
</gene>
<feature type="domain" description="Reverse transcriptase Ty1/copia-type" evidence="1">
    <location>
        <begin position="3"/>
        <end position="115"/>
    </location>
</feature>
<evidence type="ECO:0000313" key="3">
    <source>
        <dbReference type="Proteomes" id="UP001227230"/>
    </source>
</evidence>
<sequence>MYNHTWELVDLPHGAKTIGYKWIFKRKLKQDGSIKKYKARLVAKDFKQRKDVYYFDTFAPVTRIASIRVLIALASIHNLVIHQMDVKTAFLNGDLEKEIYMEQPKGCVVPRKEKKNV</sequence>
<protein>
    <recommendedName>
        <fullName evidence="1">Reverse transcriptase Ty1/copia-type domain-containing protein</fullName>
    </recommendedName>
</protein>
<dbReference type="EMBL" id="CP126666">
    <property type="protein sequence ID" value="WKA12698.1"/>
    <property type="molecule type" value="Genomic_DNA"/>
</dbReference>